<keyword evidence="3" id="KW-1185">Reference proteome</keyword>
<accession>A0A813X319</accession>
<feature type="domain" description="Reverse transcriptase" evidence="1">
    <location>
        <begin position="1"/>
        <end position="238"/>
    </location>
</feature>
<organism evidence="2 3">
    <name type="scientific">Brachionus calyciflorus</name>
    <dbReference type="NCBI Taxonomy" id="104777"/>
    <lineage>
        <taxon>Eukaryota</taxon>
        <taxon>Metazoa</taxon>
        <taxon>Spiralia</taxon>
        <taxon>Gnathifera</taxon>
        <taxon>Rotifera</taxon>
        <taxon>Eurotatoria</taxon>
        <taxon>Monogononta</taxon>
        <taxon>Pseudotrocha</taxon>
        <taxon>Ploima</taxon>
        <taxon>Brachionidae</taxon>
        <taxon>Brachionus</taxon>
    </lineage>
</organism>
<sequence length="413" mass="48175">MYGLPKIHKEGCPIRPIISAVGTYNYKLAKYLDEILKPLLDNSKYILKDTFDFVNKIKSLSTSIDKNLASYDVQSLFTNIPTIETIEIILNDVFKDGIEKFHNFNRKQLKKLLIVCTQESHFQFNGEFYDQIDGVAMGSPLGPLFANIFMKHFEEKNMKKLEKLGLIKYFRYVDDIFATVGCRKDAERILDFLNKQHPNIKFTIEYEKDNQLPFLDTIVKGKYITTVYRKKTFTGVYLNWTSLTARKYKIGLIKGLVNRICRICTTEQDRSLEINKLKYILILNEYPKEEVDKVIEDELKKDGTKEKDEKEIKRYIVLPYVGPKSDEFSDKLKDLITSNFPQIDFNVAYQTPQTISSFFSFKDKVKDAQAQSLVVYKMKCETCNAEYICKTERILHHRVKEHRTGKTSSCCNN</sequence>
<evidence type="ECO:0000313" key="3">
    <source>
        <dbReference type="Proteomes" id="UP000663879"/>
    </source>
</evidence>
<comment type="caution">
    <text evidence="2">The sequence shown here is derived from an EMBL/GenBank/DDBJ whole genome shotgun (WGS) entry which is preliminary data.</text>
</comment>
<dbReference type="SUPFAM" id="SSF56672">
    <property type="entry name" value="DNA/RNA polymerases"/>
    <property type="match status" value="1"/>
</dbReference>
<dbReference type="PROSITE" id="PS00028">
    <property type="entry name" value="ZINC_FINGER_C2H2_1"/>
    <property type="match status" value="1"/>
</dbReference>
<evidence type="ECO:0000259" key="1">
    <source>
        <dbReference type="PROSITE" id="PS50878"/>
    </source>
</evidence>
<reference evidence="2" key="1">
    <citation type="submission" date="2021-02" db="EMBL/GenBank/DDBJ databases">
        <authorList>
            <person name="Nowell W R."/>
        </authorList>
    </citation>
    <scope>NUCLEOTIDE SEQUENCE</scope>
    <source>
        <strain evidence="2">Ploen Becks lab</strain>
    </source>
</reference>
<dbReference type="PROSITE" id="PS50878">
    <property type="entry name" value="RT_POL"/>
    <property type="match status" value="1"/>
</dbReference>
<dbReference type="Pfam" id="PF00078">
    <property type="entry name" value="RVT_1"/>
    <property type="match status" value="1"/>
</dbReference>
<dbReference type="InterPro" id="IPR058912">
    <property type="entry name" value="HTH_animal"/>
</dbReference>
<gene>
    <name evidence="2" type="ORF">OXX778_LOCUS9575</name>
</gene>
<dbReference type="PANTHER" id="PTHR21301">
    <property type="entry name" value="REVERSE TRANSCRIPTASE"/>
    <property type="match status" value="1"/>
</dbReference>
<protein>
    <recommendedName>
        <fullName evidence="1">Reverse transcriptase domain-containing protein</fullName>
    </recommendedName>
</protein>
<dbReference type="PANTHER" id="PTHR21301:SF10">
    <property type="entry name" value="REVERSE TRANSCRIPTASE DOMAIN-CONTAINING PROTEIN"/>
    <property type="match status" value="1"/>
</dbReference>
<dbReference type="Pfam" id="PF26215">
    <property type="entry name" value="HTH_animal"/>
    <property type="match status" value="1"/>
</dbReference>
<dbReference type="EMBL" id="CAJNOC010001425">
    <property type="protein sequence ID" value="CAF0863808.1"/>
    <property type="molecule type" value="Genomic_DNA"/>
</dbReference>
<dbReference type="Proteomes" id="UP000663879">
    <property type="component" value="Unassembled WGS sequence"/>
</dbReference>
<dbReference type="InterPro" id="IPR043502">
    <property type="entry name" value="DNA/RNA_pol_sf"/>
</dbReference>
<dbReference type="AlphaFoldDB" id="A0A813X319"/>
<dbReference type="InterPro" id="IPR013087">
    <property type="entry name" value="Znf_C2H2_type"/>
</dbReference>
<name>A0A813X319_9BILA</name>
<evidence type="ECO:0000313" key="2">
    <source>
        <dbReference type="EMBL" id="CAF0863808.1"/>
    </source>
</evidence>
<dbReference type="InterPro" id="IPR000477">
    <property type="entry name" value="RT_dom"/>
</dbReference>
<dbReference type="OrthoDB" id="10009162at2759"/>
<dbReference type="CDD" id="cd00304">
    <property type="entry name" value="RT_like"/>
    <property type="match status" value="1"/>
</dbReference>
<proteinExistence type="predicted"/>